<dbReference type="Pfam" id="PF00582">
    <property type="entry name" value="Usp"/>
    <property type="match status" value="1"/>
</dbReference>
<sequence>MVPVDLTHIESLDKALNTAADLAKHYDIPMCLVGVTAAAASPVAHTPAEYASRLAAFGTDQSKQRGIEIETKAYTSHDPAIDLDKTLMGAIEELDADLVVMASHIPGVPDHIFASNAGYLAAHAGCSVFVIR</sequence>
<organism evidence="2 3">
    <name type="scientific">Futiania mangrovi</name>
    <dbReference type="NCBI Taxonomy" id="2959716"/>
    <lineage>
        <taxon>Bacteria</taxon>
        <taxon>Pseudomonadati</taxon>
        <taxon>Pseudomonadota</taxon>
        <taxon>Alphaproteobacteria</taxon>
        <taxon>Futianiales</taxon>
        <taxon>Futianiaceae</taxon>
        <taxon>Futiania</taxon>
    </lineage>
</organism>
<name>A0A9J6PFF4_9PROT</name>
<dbReference type="Proteomes" id="UP001055804">
    <property type="component" value="Unassembled WGS sequence"/>
</dbReference>
<evidence type="ECO:0000313" key="2">
    <source>
        <dbReference type="EMBL" id="MCP1336560.1"/>
    </source>
</evidence>
<dbReference type="InterPro" id="IPR006016">
    <property type="entry name" value="UspA"/>
</dbReference>
<gene>
    <name evidence="2" type="ORF">NJQ99_09090</name>
</gene>
<dbReference type="AlphaFoldDB" id="A0A9J6PFF4"/>
<accession>A0A9J6PFF4</accession>
<dbReference type="CDD" id="cd00293">
    <property type="entry name" value="USP-like"/>
    <property type="match status" value="1"/>
</dbReference>
<keyword evidence="3" id="KW-1185">Reference proteome</keyword>
<dbReference type="InterPro" id="IPR014729">
    <property type="entry name" value="Rossmann-like_a/b/a_fold"/>
</dbReference>
<evidence type="ECO:0000259" key="1">
    <source>
        <dbReference type="Pfam" id="PF00582"/>
    </source>
</evidence>
<evidence type="ECO:0000313" key="3">
    <source>
        <dbReference type="Proteomes" id="UP001055804"/>
    </source>
</evidence>
<reference evidence="2" key="1">
    <citation type="submission" date="2022-06" db="EMBL/GenBank/DDBJ databases">
        <title>Isolation and Genomics of Futiania mangrovii gen. nov., sp. nov., a Rare and Metabolically-versatile member in the Class Alphaproteobacteria.</title>
        <authorList>
            <person name="Liu L."/>
            <person name="Huang W.-C."/>
            <person name="Pan J."/>
            <person name="Li J."/>
            <person name="Huang Y."/>
            <person name="Du H."/>
            <person name="Liu Y."/>
            <person name="Li M."/>
        </authorList>
    </citation>
    <scope>NUCLEOTIDE SEQUENCE</scope>
    <source>
        <strain evidence="2">FT118</strain>
    </source>
</reference>
<protein>
    <submittedName>
        <fullName evidence="2">Universal stress protein</fullName>
    </submittedName>
</protein>
<comment type="caution">
    <text evidence="2">The sequence shown here is derived from an EMBL/GenBank/DDBJ whole genome shotgun (WGS) entry which is preliminary data.</text>
</comment>
<feature type="domain" description="UspA" evidence="1">
    <location>
        <begin position="1"/>
        <end position="132"/>
    </location>
</feature>
<proteinExistence type="predicted"/>
<dbReference type="EMBL" id="JAMZFT010000002">
    <property type="protein sequence ID" value="MCP1336560.1"/>
    <property type="molecule type" value="Genomic_DNA"/>
</dbReference>
<dbReference type="SUPFAM" id="SSF52402">
    <property type="entry name" value="Adenine nucleotide alpha hydrolases-like"/>
    <property type="match status" value="1"/>
</dbReference>
<dbReference type="Gene3D" id="3.40.50.620">
    <property type="entry name" value="HUPs"/>
    <property type="match status" value="1"/>
</dbReference>